<reference evidence="2 3" key="1">
    <citation type="submission" date="2020-06" db="EMBL/GenBank/DDBJ databases">
        <title>Transcriptomic and genomic resources for Thalictrum thalictroides and T. hernandezii: Facilitating candidate gene discovery in an emerging model plant lineage.</title>
        <authorList>
            <person name="Arias T."/>
            <person name="Riano-Pachon D.M."/>
            <person name="Di Stilio V.S."/>
        </authorList>
    </citation>
    <scope>NUCLEOTIDE SEQUENCE [LARGE SCALE GENOMIC DNA]</scope>
    <source>
        <strain evidence="3">cv. WT478/WT964</strain>
        <tissue evidence="2">Leaves</tissue>
    </source>
</reference>
<sequence length="105" mass="11940">MHVTLLGSSCMTWKERKELKNRKVVSLGGKPPKKHHQIPLSVERVSMKKQNDKEQKKDKTFEHSGGKSASNSKRVVESRKAEDRVLKPSEGHFSKGVLDVKHLLQ</sequence>
<organism evidence="2 3">
    <name type="scientific">Thalictrum thalictroides</name>
    <name type="common">Rue-anemone</name>
    <name type="synonym">Anemone thalictroides</name>
    <dbReference type="NCBI Taxonomy" id="46969"/>
    <lineage>
        <taxon>Eukaryota</taxon>
        <taxon>Viridiplantae</taxon>
        <taxon>Streptophyta</taxon>
        <taxon>Embryophyta</taxon>
        <taxon>Tracheophyta</taxon>
        <taxon>Spermatophyta</taxon>
        <taxon>Magnoliopsida</taxon>
        <taxon>Ranunculales</taxon>
        <taxon>Ranunculaceae</taxon>
        <taxon>Thalictroideae</taxon>
        <taxon>Thalictrum</taxon>
    </lineage>
</organism>
<evidence type="ECO:0000313" key="2">
    <source>
        <dbReference type="EMBL" id="KAF5191688.1"/>
    </source>
</evidence>
<evidence type="ECO:0000313" key="3">
    <source>
        <dbReference type="Proteomes" id="UP000554482"/>
    </source>
</evidence>
<feature type="region of interest" description="Disordered" evidence="1">
    <location>
        <begin position="26"/>
        <end position="105"/>
    </location>
</feature>
<dbReference type="GO" id="GO:0005730">
    <property type="term" value="C:nucleolus"/>
    <property type="evidence" value="ECO:0007669"/>
    <property type="project" value="TreeGrafter"/>
</dbReference>
<dbReference type="InterPro" id="IPR027973">
    <property type="entry name" value="FSAF1-like"/>
</dbReference>
<dbReference type="PANTHER" id="PTHR28096">
    <property type="entry name" value="PROTEIN FAF1"/>
    <property type="match status" value="1"/>
</dbReference>
<dbReference type="PANTHER" id="PTHR28096:SF1">
    <property type="entry name" value="PROTEIN FAF1"/>
    <property type="match status" value="1"/>
</dbReference>
<gene>
    <name evidence="2" type="ORF">FRX31_018725</name>
</gene>
<dbReference type="EMBL" id="JABWDY010022475">
    <property type="protein sequence ID" value="KAF5191688.1"/>
    <property type="molecule type" value="Genomic_DNA"/>
</dbReference>
<feature type="compositionally biased region" description="Basic and acidic residues" evidence="1">
    <location>
        <begin position="74"/>
        <end position="105"/>
    </location>
</feature>
<evidence type="ECO:0000256" key="1">
    <source>
        <dbReference type="SAM" id="MobiDB-lite"/>
    </source>
</evidence>
<dbReference type="AlphaFoldDB" id="A0A7J6W4F0"/>
<dbReference type="Proteomes" id="UP000554482">
    <property type="component" value="Unassembled WGS sequence"/>
</dbReference>
<dbReference type="InterPro" id="IPR053030">
    <property type="entry name" value="Ribosomal_biogenesis_FAF1-like"/>
</dbReference>
<feature type="compositionally biased region" description="Basic and acidic residues" evidence="1">
    <location>
        <begin position="45"/>
        <end position="65"/>
    </location>
</feature>
<dbReference type="GO" id="GO:0000462">
    <property type="term" value="P:maturation of SSU-rRNA from tricistronic rRNA transcript (SSU-rRNA, 5.8S rRNA, LSU-rRNA)"/>
    <property type="evidence" value="ECO:0007669"/>
    <property type="project" value="TreeGrafter"/>
</dbReference>
<name>A0A7J6W4F0_THATH</name>
<protein>
    <submittedName>
        <fullName evidence="2">Axoneme-associated protein</fullName>
    </submittedName>
</protein>
<accession>A0A7J6W4F0</accession>
<proteinExistence type="predicted"/>
<dbReference type="OrthoDB" id="5556956at2759"/>
<comment type="caution">
    <text evidence="2">The sequence shown here is derived from an EMBL/GenBank/DDBJ whole genome shotgun (WGS) entry which is preliminary data.</text>
</comment>
<keyword evidence="3" id="KW-1185">Reference proteome</keyword>
<dbReference type="Pfam" id="PF15375">
    <property type="entry name" value="FSAF1"/>
    <property type="match status" value="1"/>
</dbReference>